<gene>
    <name evidence="1" type="ORF">GM51_6735</name>
</gene>
<protein>
    <submittedName>
        <fullName evidence="1">CMP-N-acetylneuraminic acid synthetase</fullName>
    </submittedName>
</protein>
<sequence length="240" mass="26146">MGNDVNRICTIAVRGGSRGVPGKNWRMIAGQSLFAHSVRHASESGLFEVIVVTSDAPEVLDVALSCGATHVVVRPAELATDTAGKVPAIVHAVREMESLTGGRFDTVVDLDATSPLRTVGDIHSAVALLEGEGIESVVTACEARRSPYFNLIEVDSQSGHVGVAKPLPQGILRRQDAPKTFDMNASIYVWNRDAFLAEPRVFYPSTRIFEMPPERSLDIDSEFDFEIVSWLMERNLPQNG</sequence>
<dbReference type="PANTHER" id="PTHR21485:SF6">
    <property type="entry name" value="N-ACYLNEURAMINATE CYTIDYLYLTRANSFERASE-RELATED"/>
    <property type="match status" value="1"/>
</dbReference>
<dbReference type="Pfam" id="PF02348">
    <property type="entry name" value="CTP_transf_3"/>
    <property type="match status" value="1"/>
</dbReference>
<accession>A0A094SLI9</accession>
<organism evidence="1">
    <name type="scientific">freshwater metagenome</name>
    <dbReference type="NCBI Taxonomy" id="449393"/>
    <lineage>
        <taxon>unclassified sequences</taxon>
        <taxon>metagenomes</taxon>
        <taxon>ecological metagenomes</taxon>
    </lineage>
</organism>
<dbReference type="Gene3D" id="3.90.550.10">
    <property type="entry name" value="Spore Coat Polysaccharide Biosynthesis Protein SpsA, Chain A"/>
    <property type="match status" value="1"/>
</dbReference>
<dbReference type="InterPro" id="IPR029044">
    <property type="entry name" value="Nucleotide-diphossugar_trans"/>
</dbReference>
<dbReference type="AlphaFoldDB" id="A0A094SLI9"/>
<dbReference type="InterPro" id="IPR050793">
    <property type="entry name" value="CMP-NeuNAc_synthase"/>
</dbReference>
<dbReference type="GO" id="GO:0008781">
    <property type="term" value="F:N-acylneuraminate cytidylyltransferase activity"/>
    <property type="evidence" value="ECO:0007669"/>
    <property type="project" value="TreeGrafter"/>
</dbReference>
<dbReference type="EMBL" id="JNSL01000031">
    <property type="protein sequence ID" value="KGA19403.1"/>
    <property type="molecule type" value="Genomic_DNA"/>
</dbReference>
<name>A0A094SLI9_9ZZZZ</name>
<dbReference type="InterPro" id="IPR003329">
    <property type="entry name" value="Cytidylyl_trans"/>
</dbReference>
<evidence type="ECO:0000313" key="1">
    <source>
        <dbReference type="EMBL" id="KGA19403.1"/>
    </source>
</evidence>
<reference evidence="1" key="1">
    <citation type="submission" date="2014-06" db="EMBL/GenBank/DDBJ databases">
        <title>Key roles for freshwater Actinobacteria revealed by deep metagenomic sequencing.</title>
        <authorList>
            <person name="Ghai R."/>
            <person name="Mizuno C.M."/>
            <person name="Picazo A."/>
            <person name="Camacho A."/>
            <person name="Rodriguez-Valera F."/>
        </authorList>
    </citation>
    <scope>NUCLEOTIDE SEQUENCE</scope>
</reference>
<dbReference type="PANTHER" id="PTHR21485">
    <property type="entry name" value="HAD SUPERFAMILY MEMBERS CMAS AND KDSC"/>
    <property type="match status" value="1"/>
</dbReference>
<proteinExistence type="predicted"/>
<dbReference type="CDD" id="cd02513">
    <property type="entry name" value="CMP-NeuAc_Synthase"/>
    <property type="match status" value="1"/>
</dbReference>
<comment type="caution">
    <text evidence="1">The sequence shown here is derived from an EMBL/GenBank/DDBJ whole genome shotgun (WGS) entry which is preliminary data.</text>
</comment>
<dbReference type="SUPFAM" id="SSF53448">
    <property type="entry name" value="Nucleotide-diphospho-sugar transferases"/>
    <property type="match status" value="1"/>
</dbReference>